<keyword evidence="2" id="KW-1185">Reference proteome</keyword>
<gene>
    <name evidence="1" type="ORF">ACFOFO_16330</name>
</gene>
<accession>A0ABV7F6G2</accession>
<evidence type="ECO:0000313" key="1">
    <source>
        <dbReference type="EMBL" id="MFC3109510.1"/>
    </source>
</evidence>
<evidence type="ECO:0000313" key="2">
    <source>
        <dbReference type="Proteomes" id="UP001595530"/>
    </source>
</evidence>
<protein>
    <recommendedName>
        <fullName evidence="3">Transposase</fullName>
    </recommendedName>
</protein>
<dbReference type="EMBL" id="JBHRTP010000052">
    <property type="protein sequence ID" value="MFC3109510.1"/>
    <property type="molecule type" value="Genomic_DNA"/>
</dbReference>
<dbReference type="Proteomes" id="UP001595530">
    <property type="component" value="Unassembled WGS sequence"/>
</dbReference>
<sequence length="67" mass="7495">MQLRRKDAAVKIGISLRTWISRESGNGKSGMPAQEFAMLTLFLLRSTAYWGRLANKLQAGTAVQRLE</sequence>
<organism evidence="1 2">
    <name type="scientific">Undibacterium arcticum</name>
    <dbReference type="NCBI Taxonomy" id="1762892"/>
    <lineage>
        <taxon>Bacteria</taxon>
        <taxon>Pseudomonadati</taxon>
        <taxon>Pseudomonadota</taxon>
        <taxon>Betaproteobacteria</taxon>
        <taxon>Burkholderiales</taxon>
        <taxon>Oxalobacteraceae</taxon>
        <taxon>Undibacterium</taxon>
    </lineage>
</organism>
<dbReference type="RefSeq" id="WP_390329358.1">
    <property type="nucleotide sequence ID" value="NZ_JBHRTP010000052.1"/>
</dbReference>
<comment type="caution">
    <text evidence="1">The sequence shown here is derived from an EMBL/GenBank/DDBJ whole genome shotgun (WGS) entry which is preliminary data.</text>
</comment>
<reference evidence="2" key="1">
    <citation type="journal article" date="2019" name="Int. J. Syst. Evol. Microbiol.">
        <title>The Global Catalogue of Microorganisms (GCM) 10K type strain sequencing project: providing services to taxonomists for standard genome sequencing and annotation.</title>
        <authorList>
            <consortium name="The Broad Institute Genomics Platform"/>
            <consortium name="The Broad Institute Genome Sequencing Center for Infectious Disease"/>
            <person name="Wu L."/>
            <person name="Ma J."/>
        </authorList>
    </citation>
    <scope>NUCLEOTIDE SEQUENCE [LARGE SCALE GENOMIC DNA]</scope>
    <source>
        <strain evidence="2">KCTC 42986</strain>
    </source>
</reference>
<proteinExistence type="predicted"/>
<name>A0ABV7F6G2_9BURK</name>
<evidence type="ECO:0008006" key="3">
    <source>
        <dbReference type="Google" id="ProtNLM"/>
    </source>
</evidence>